<evidence type="ECO:0000313" key="1">
    <source>
        <dbReference type="EMBL" id="KAH3887721.1"/>
    </source>
</evidence>
<reference evidence="1" key="1">
    <citation type="journal article" date="2019" name="bioRxiv">
        <title>The Genome of the Zebra Mussel, Dreissena polymorpha: A Resource for Invasive Species Research.</title>
        <authorList>
            <person name="McCartney M.A."/>
            <person name="Auch B."/>
            <person name="Kono T."/>
            <person name="Mallez S."/>
            <person name="Zhang Y."/>
            <person name="Obille A."/>
            <person name="Becker A."/>
            <person name="Abrahante J.E."/>
            <person name="Garbe J."/>
            <person name="Badalamenti J.P."/>
            <person name="Herman A."/>
            <person name="Mangelson H."/>
            <person name="Liachko I."/>
            <person name="Sullivan S."/>
            <person name="Sone E.D."/>
            <person name="Koren S."/>
            <person name="Silverstein K.A.T."/>
            <person name="Beckman K.B."/>
            <person name="Gohl D.M."/>
        </authorList>
    </citation>
    <scope>NUCLEOTIDE SEQUENCE</scope>
    <source>
        <strain evidence="1">Duluth1</strain>
        <tissue evidence="1">Whole animal</tissue>
    </source>
</reference>
<keyword evidence="2" id="KW-1185">Reference proteome</keyword>
<name>A0A9D4N490_DREPO</name>
<reference evidence="1" key="2">
    <citation type="submission" date="2020-11" db="EMBL/GenBank/DDBJ databases">
        <authorList>
            <person name="McCartney M.A."/>
            <person name="Auch B."/>
            <person name="Kono T."/>
            <person name="Mallez S."/>
            <person name="Becker A."/>
            <person name="Gohl D.M."/>
            <person name="Silverstein K.A.T."/>
            <person name="Koren S."/>
            <person name="Bechman K.B."/>
            <person name="Herman A."/>
            <person name="Abrahante J.E."/>
            <person name="Garbe J."/>
        </authorList>
    </citation>
    <scope>NUCLEOTIDE SEQUENCE</scope>
    <source>
        <strain evidence="1">Duluth1</strain>
        <tissue evidence="1">Whole animal</tissue>
    </source>
</reference>
<dbReference type="Proteomes" id="UP000828390">
    <property type="component" value="Unassembled WGS sequence"/>
</dbReference>
<sequence length="61" mass="6607">MWYHIQQPLTRVETAVCSVPTTNSVFHLQKCATLSTGVLTAQMKQTAASVPLSKDCVAGRT</sequence>
<organism evidence="1 2">
    <name type="scientific">Dreissena polymorpha</name>
    <name type="common">Zebra mussel</name>
    <name type="synonym">Mytilus polymorpha</name>
    <dbReference type="NCBI Taxonomy" id="45954"/>
    <lineage>
        <taxon>Eukaryota</taxon>
        <taxon>Metazoa</taxon>
        <taxon>Spiralia</taxon>
        <taxon>Lophotrochozoa</taxon>
        <taxon>Mollusca</taxon>
        <taxon>Bivalvia</taxon>
        <taxon>Autobranchia</taxon>
        <taxon>Heteroconchia</taxon>
        <taxon>Euheterodonta</taxon>
        <taxon>Imparidentia</taxon>
        <taxon>Neoheterodontei</taxon>
        <taxon>Myida</taxon>
        <taxon>Dreissenoidea</taxon>
        <taxon>Dreissenidae</taxon>
        <taxon>Dreissena</taxon>
    </lineage>
</organism>
<proteinExistence type="predicted"/>
<dbReference type="AlphaFoldDB" id="A0A9D4N490"/>
<evidence type="ECO:0000313" key="2">
    <source>
        <dbReference type="Proteomes" id="UP000828390"/>
    </source>
</evidence>
<protein>
    <submittedName>
        <fullName evidence="1">Uncharacterized protein</fullName>
    </submittedName>
</protein>
<gene>
    <name evidence="1" type="ORF">DPMN_011740</name>
</gene>
<dbReference type="EMBL" id="JAIWYP010000001">
    <property type="protein sequence ID" value="KAH3887721.1"/>
    <property type="molecule type" value="Genomic_DNA"/>
</dbReference>
<comment type="caution">
    <text evidence="1">The sequence shown here is derived from an EMBL/GenBank/DDBJ whole genome shotgun (WGS) entry which is preliminary data.</text>
</comment>
<accession>A0A9D4N490</accession>